<feature type="domain" description="DUF418" evidence="2">
    <location>
        <begin position="165"/>
        <end position="306"/>
    </location>
</feature>
<proteinExistence type="predicted"/>
<dbReference type="RefSeq" id="WP_368497268.1">
    <property type="nucleotide sequence ID" value="NZ_CP162511.1"/>
</dbReference>
<dbReference type="EMBL" id="CP162511">
    <property type="protein sequence ID" value="XDI04869.1"/>
    <property type="molecule type" value="Genomic_DNA"/>
</dbReference>
<feature type="transmembrane region" description="Helical" evidence="1">
    <location>
        <begin position="274"/>
        <end position="296"/>
    </location>
</feature>
<dbReference type="Pfam" id="PF04235">
    <property type="entry name" value="DUF418"/>
    <property type="match status" value="1"/>
</dbReference>
<dbReference type="InterPro" id="IPR007349">
    <property type="entry name" value="DUF418"/>
</dbReference>
<organism evidence="3">
    <name type="scientific">Herbiconiux sp. A18JL235</name>
    <dbReference type="NCBI Taxonomy" id="3152363"/>
    <lineage>
        <taxon>Bacteria</taxon>
        <taxon>Bacillati</taxon>
        <taxon>Actinomycetota</taxon>
        <taxon>Actinomycetes</taxon>
        <taxon>Micrococcales</taxon>
        <taxon>Microbacteriaceae</taxon>
        <taxon>Herbiconiux</taxon>
    </lineage>
</organism>
<feature type="transmembrane region" description="Helical" evidence="1">
    <location>
        <begin position="69"/>
        <end position="87"/>
    </location>
</feature>
<keyword evidence="1" id="KW-0812">Transmembrane</keyword>
<feature type="transmembrane region" description="Helical" evidence="1">
    <location>
        <begin position="44"/>
        <end position="63"/>
    </location>
</feature>
<keyword evidence="1" id="KW-1133">Transmembrane helix</keyword>
<accession>A0AB39BF51</accession>
<feature type="transmembrane region" description="Helical" evidence="1">
    <location>
        <begin position="170"/>
        <end position="190"/>
    </location>
</feature>
<feature type="transmembrane region" description="Helical" evidence="1">
    <location>
        <begin position="12"/>
        <end position="32"/>
    </location>
</feature>
<evidence type="ECO:0000259" key="2">
    <source>
        <dbReference type="Pfam" id="PF04235"/>
    </source>
</evidence>
<protein>
    <submittedName>
        <fullName evidence="3">DUF418 domain-containing protein</fullName>
    </submittedName>
</protein>
<evidence type="ECO:0000313" key="3">
    <source>
        <dbReference type="EMBL" id="XDI04869.1"/>
    </source>
</evidence>
<feature type="transmembrane region" description="Helical" evidence="1">
    <location>
        <begin position="138"/>
        <end position="158"/>
    </location>
</feature>
<name>A0AB39BF51_9MICO</name>
<reference evidence="3" key="1">
    <citation type="submission" date="2024-05" db="EMBL/GenBank/DDBJ databases">
        <title>Herbiconiux sp. A18JL235.</title>
        <authorList>
            <person name="Zhang G."/>
        </authorList>
    </citation>
    <scope>NUCLEOTIDE SEQUENCE</scope>
    <source>
        <strain evidence="3">A18JL235</strain>
    </source>
</reference>
<gene>
    <name evidence="3" type="ORF">ABFY20_16230</name>
</gene>
<feature type="transmembrane region" description="Helical" evidence="1">
    <location>
        <begin position="202"/>
        <end position="221"/>
    </location>
</feature>
<sequence length="331" mass="35618">MPEGDAESIFDGRSSILFATIAGVSLGLMTGGRAGPARGARWRASRVVAIRGALLIALGVALTLLDTPIAIILDTYGFLFLVAIPLLVAPRWVLAVVAAAAAVGGPWLVETVTAAVDTEAALPVSSVANPFLYFPSRWILGTYPAPVWLAYIALGLLIARCGVELRRTQLLLLTLGSVVALAGYTTAAALGDPVFAHDDTTFEVVSSGAVAVAVIGLFTALTESTGRRMRTAVTRILQPLWATGSMPLTVYSAQIVALWWYVENTDYEGWLGWQSVPLFVVFALTTLLFCSLYRLVFRQGPLEWLVARISTQRPWRRPRERHDERPAAGGP</sequence>
<evidence type="ECO:0000256" key="1">
    <source>
        <dbReference type="SAM" id="Phobius"/>
    </source>
</evidence>
<dbReference type="AlphaFoldDB" id="A0AB39BF51"/>
<feature type="transmembrane region" description="Helical" evidence="1">
    <location>
        <begin position="241"/>
        <end position="262"/>
    </location>
</feature>
<feature type="transmembrane region" description="Helical" evidence="1">
    <location>
        <begin position="92"/>
        <end position="109"/>
    </location>
</feature>
<keyword evidence="1" id="KW-0472">Membrane</keyword>